<proteinExistence type="predicted"/>
<dbReference type="Proteomes" id="UP000783686">
    <property type="component" value="Unassembled WGS sequence"/>
</dbReference>
<keyword evidence="2" id="KW-1185">Reference proteome</keyword>
<dbReference type="AlphaFoldDB" id="A0A811KPZ6"/>
<dbReference type="Proteomes" id="UP000614601">
    <property type="component" value="Unassembled WGS sequence"/>
</dbReference>
<dbReference type="EMBL" id="CAJFDH010000003">
    <property type="protein sequence ID" value="CAD5217727.1"/>
    <property type="molecule type" value="Genomic_DNA"/>
</dbReference>
<evidence type="ECO:0000313" key="1">
    <source>
        <dbReference type="EMBL" id="CAD5217727.1"/>
    </source>
</evidence>
<organism evidence="1 2">
    <name type="scientific">Bursaphelenchus okinawaensis</name>
    <dbReference type="NCBI Taxonomy" id="465554"/>
    <lineage>
        <taxon>Eukaryota</taxon>
        <taxon>Metazoa</taxon>
        <taxon>Ecdysozoa</taxon>
        <taxon>Nematoda</taxon>
        <taxon>Chromadorea</taxon>
        <taxon>Rhabditida</taxon>
        <taxon>Tylenchina</taxon>
        <taxon>Tylenchomorpha</taxon>
        <taxon>Aphelenchoidea</taxon>
        <taxon>Aphelenchoididae</taxon>
        <taxon>Bursaphelenchus</taxon>
    </lineage>
</organism>
<dbReference type="EMBL" id="CAJFCW020000003">
    <property type="protein sequence ID" value="CAG9108369.1"/>
    <property type="molecule type" value="Genomic_DNA"/>
</dbReference>
<gene>
    <name evidence="1" type="ORF">BOKJ2_LOCUS7236</name>
</gene>
<comment type="caution">
    <text evidence="1">The sequence shown here is derived from an EMBL/GenBank/DDBJ whole genome shotgun (WGS) entry which is preliminary data.</text>
</comment>
<accession>A0A811KPZ6</accession>
<evidence type="ECO:0000313" key="2">
    <source>
        <dbReference type="Proteomes" id="UP000614601"/>
    </source>
</evidence>
<reference evidence="1" key="1">
    <citation type="submission" date="2020-09" db="EMBL/GenBank/DDBJ databases">
        <authorList>
            <person name="Kikuchi T."/>
        </authorList>
    </citation>
    <scope>NUCLEOTIDE SEQUENCE</scope>
    <source>
        <strain evidence="1">SH1</strain>
    </source>
</reference>
<name>A0A811KPZ6_9BILA</name>
<protein>
    <submittedName>
        <fullName evidence="1">Uncharacterized protein</fullName>
    </submittedName>
</protein>
<sequence length="147" mass="17685">MYDKRKYLGLRTRNNKLVIIDCETDERHELCEWKENLAVYIINESDSVVIMGFGSGCRIYSVKNRRFEFCQLDDNDWVLFNYNTLFNFVTNVFLVYNKRWNVWQIKKTDPNLKLTEKWYLYVTSDIVPLPKYQVIVTSQNNVNIMSE</sequence>